<organism evidence="2 3">
    <name type="scientific">Necator americanus</name>
    <name type="common">Human hookworm</name>
    <dbReference type="NCBI Taxonomy" id="51031"/>
    <lineage>
        <taxon>Eukaryota</taxon>
        <taxon>Metazoa</taxon>
        <taxon>Ecdysozoa</taxon>
        <taxon>Nematoda</taxon>
        <taxon>Chromadorea</taxon>
        <taxon>Rhabditida</taxon>
        <taxon>Rhabditina</taxon>
        <taxon>Rhabditomorpha</taxon>
        <taxon>Strongyloidea</taxon>
        <taxon>Ancylostomatidae</taxon>
        <taxon>Bunostominae</taxon>
        <taxon>Necator</taxon>
    </lineage>
</organism>
<evidence type="ECO:0000313" key="3">
    <source>
        <dbReference type="Proteomes" id="UP001303046"/>
    </source>
</evidence>
<protein>
    <recommendedName>
        <fullName evidence="4">C2H2-type domain-containing protein</fullName>
    </recommendedName>
</protein>
<feature type="region of interest" description="Disordered" evidence="1">
    <location>
        <begin position="179"/>
        <end position="198"/>
    </location>
</feature>
<reference evidence="2 3" key="1">
    <citation type="submission" date="2023-08" db="EMBL/GenBank/DDBJ databases">
        <title>A Necator americanus chromosomal reference genome.</title>
        <authorList>
            <person name="Ilik V."/>
            <person name="Petrzelkova K.J."/>
            <person name="Pardy F."/>
            <person name="Fuh T."/>
            <person name="Niatou-Singa F.S."/>
            <person name="Gouil Q."/>
            <person name="Baker L."/>
            <person name="Ritchie M.E."/>
            <person name="Jex A.R."/>
            <person name="Gazzola D."/>
            <person name="Li H."/>
            <person name="Toshio Fujiwara R."/>
            <person name="Zhan B."/>
            <person name="Aroian R.V."/>
            <person name="Pafco B."/>
            <person name="Schwarz E.M."/>
        </authorList>
    </citation>
    <scope>NUCLEOTIDE SEQUENCE [LARGE SCALE GENOMIC DNA]</scope>
    <source>
        <strain evidence="2 3">Aroian</strain>
        <tissue evidence="2">Whole animal</tissue>
    </source>
</reference>
<sequence length="275" mass="30556">MSLHYTEDVSSLYPQIPSSVDELPGLFKALKDGTEEVKGLLKYSCNVILECRCCQAVFRHPENFHKHKLTVCRAYHKPITPTYEQVLKFQKKVAAMYDPDMPSSSKLFDEEDDGEELVPDDNSFIDTYDGIEEFCDYDPVDSPEPGEVVELPEEGVMVYGVEEVEEESLSEIEEGEYIEPEEGGSHHSNCSASPPPAQVNCEVRTLSSSSEPPEEMDSNNASDDAISLSESPPHGSVDIALFDDSLLDSPTENEYFGKGYDVVTSPSMLPFSETK</sequence>
<dbReference type="Proteomes" id="UP001303046">
    <property type="component" value="Unassembled WGS sequence"/>
</dbReference>
<name>A0ABR1BZ48_NECAM</name>
<keyword evidence="3" id="KW-1185">Reference proteome</keyword>
<dbReference type="EMBL" id="JAVFWL010000001">
    <property type="protein sequence ID" value="KAK6731602.1"/>
    <property type="molecule type" value="Genomic_DNA"/>
</dbReference>
<evidence type="ECO:0008006" key="4">
    <source>
        <dbReference type="Google" id="ProtNLM"/>
    </source>
</evidence>
<evidence type="ECO:0000256" key="1">
    <source>
        <dbReference type="SAM" id="MobiDB-lite"/>
    </source>
</evidence>
<comment type="caution">
    <text evidence="2">The sequence shown here is derived from an EMBL/GenBank/DDBJ whole genome shotgun (WGS) entry which is preliminary data.</text>
</comment>
<feature type="region of interest" description="Disordered" evidence="1">
    <location>
        <begin position="204"/>
        <end position="238"/>
    </location>
</feature>
<evidence type="ECO:0000313" key="2">
    <source>
        <dbReference type="EMBL" id="KAK6731602.1"/>
    </source>
</evidence>
<proteinExistence type="predicted"/>
<gene>
    <name evidence="2" type="primary">Necator_chrI.g3962</name>
    <name evidence="2" type="ORF">RB195_007833</name>
</gene>
<accession>A0ABR1BZ48</accession>